<protein>
    <submittedName>
        <fullName evidence="1">Uncharacterized protein</fullName>
    </submittedName>
</protein>
<name>A0A139HIP8_9PEZI</name>
<accession>A0A139HIP8</accession>
<dbReference type="Proteomes" id="UP000070133">
    <property type="component" value="Unassembled WGS sequence"/>
</dbReference>
<proteinExistence type="predicted"/>
<evidence type="ECO:0000313" key="1">
    <source>
        <dbReference type="EMBL" id="KXT02361.1"/>
    </source>
</evidence>
<gene>
    <name evidence="1" type="ORF">AC578_187</name>
</gene>
<comment type="caution">
    <text evidence="1">The sequence shown here is derived from an EMBL/GenBank/DDBJ whole genome shotgun (WGS) entry which is preliminary data.</text>
</comment>
<evidence type="ECO:0000313" key="2">
    <source>
        <dbReference type="Proteomes" id="UP000070133"/>
    </source>
</evidence>
<keyword evidence="2" id="KW-1185">Reference proteome</keyword>
<dbReference type="EMBL" id="LFZN01000043">
    <property type="protein sequence ID" value="KXT02361.1"/>
    <property type="molecule type" value="Genomic_DNA"/>
</dbReference>
<dbReference type="AlphaFoldDB" id="A0A139HIP8"/>
<reference evidence="1 2" key="1">
    <citation type="submission" date="2015-07" db="EMBL/GenBank/DDBJ databases">
        <title>Comparative genomics of the Sigatoka disease complex on banana suggests a link between parallel evolutionary changes in Pseudocercospora fijiensis and Pseudocercospora eumusae and increased virulence on the banana host.</title>
        <authorList>
            <person name="Chang T.-C."/>
            <person name="Salvucci A."/>
            <person name="Crous P.W."/>
            <person name="Stergiopoulos I."/>
        </authorList>
    </citation>
    <scope>NUCLEOTIDE SEQUENCE [LARGE SCALE GENOMIC DNA]</scope>
    <source>
        <strain evidence="1 2">CBS 114824</strain>
    </source>
</reference>
<organism evidence="1 2">
    <name type="scientific">Pseudocercospora eumusae</name>
    <dbReference type="NCBI Taxonomy" id="321146"/>
    <lineage>
        <taxon>Eukaryota</taxon>
        <taxon>Fungi</taxon>
        <taxon>Dikarya</taxon>
        <taxon>Ascomycota</taxon>
        <taxon>Pezizomycotina</taxon>
        <taxon>Dothideomycetes</taxon>
        <taxon>Dothideomycetidae</taxon>
        <taxon>Mycosphaerellales</taxon>
        <taxon>Mycosphaerellaceae</taxon>
        <taxon>Pseudocercospora</taxon>
    </lineage>
</organism>
<sequence length="200" mass="22060">MYPLYTYTGVRDGEIRTPDGVDGDIVFQSFKLASDPMAVNDTSVDVGIVKSTLRCETAEAKILDSLQSQLVTARTPNVQLKSETCSLGSDVQKDPWWIPAGRLARDWQLDYQLQRIECPRGVSSDGTSLVLDTNLTKDIRYAMIVSNISVNSSSPLDPDVPAGFDDTYPIASVKQITAIFCHLEYNTGEATLLRDFTQNT</sequence>